<proteinExistence type="predicted"/>
<evidence type="ECO:0000313" key="4">
    <source>
        <dbReference type="Proteomes" id="UP001163046"/>
    </source>
</evidence>
<sequence length="129" mass="13702">MLAIKVIIVILFATTDYGQSFPVNNKKLPSTYYAEECPPGFLPCIPEKDKNVPGPVRGSNPSTASADTTSTNATLAPTPTPSRPSSHSATDQQTTSTAPPGENMAGTWDFTGSELQHRGHECPPGIWVC</sequence>
<feature type="region of interest" description="Disordered" evidence="1">
    <location>
        <begin position="45"/>
        <end position="109"/>
    </location>
</feature>
<evidence type="ECO:0000313" key="3">
    <source>
        <dbReference type="EMBL" id="KAJ7376605.1"/>
    </source>
</evidence>
<feature type="signal peptide" evidence="2">
    <location>
        <begin position="1"/>
        <end position="20"/>
    </location>
</feature>
<keyword evidence="2" id="KW-0732">Signal</keyword>
<dbReference type="EMBL" id="MU826395">
    <property type="protein sequence ID" value="KAJ7376605.1"/>
    <property type="molecule type" value="Genomic_DNA"/>
</dbReference>
<accession>A0A9X0CUZ7</accession>
<feature type="compositionally biased region" description="Low complexity" evidence="1">
    <location>
        <begin position="59"/>
        <end position="90"/>
    </location>
</feature>
<feature type="chain" id="PRO_5040811524" evidence="2">
    <location>
        <begin position="21"/>
        <end position="129"/>
    </location>
</feature>
<name>A0A9X0CUZ7_9CNID</name>
<evidence type="ECO:0000256" key="1">
    <source>
        <dbReference type="SAM" id="MobiDB-lite"/>
    </source>
</evidence>
<protein>
    <submittedName>
        <fullName evidence="3">Uncharacterized protein</fullName>
    </submittedName>
</protein>
<dbReference type="AlphaFoldDB" id="A0A9X0CUZ7"/>
<gene>
    <name evidence="3" type="ORF">OS493_033766</name>
</gene>
<organism evidence="3 4">
    <name type="scientific">Desmophyllum pertusum</name>
    <dbReference type="NCBI Taxonomy" id="174260"/>
    <lineage>
        <taxon>Eukaryota</taxon>
        <taxon>Metazoa</taxon>
        <taxon>Cnidaria</taxon>
        <taxon>Anthozoa</taxon>
        <taxon>Hexacorallia</taxon>
        <taxon>Scleractinia</taxon>
        <taxon>Caryophylliina</taxon>
        <taxon>Caryophylliidae</taxon>
        <taxon>Desmophyllum</taxon>
    </lineage>
</organism>
<reference evidence="3" key="1">
    <citation type="submission" date="2023-01" db="EMBL/GenBank/DDBJ databases">
        <title>Genome assembly of the deep-sea coral Lophelia pertusa.</title>
        <authorList>
            <person name="Herrera S."/>
            <person name="Cordes E."/>
        </authorList>
    </citation>
    <scope>NUCLEOTIDE SEQUENCE</scope>
    <source>
        <strain evidence="3">USNM1676648</strain>
        <tissue evidence="3">Polyp</tissue>
    </source>
</reference>
<keyword evidence="4" id="KW-1185">Reference proteome</keyword>
<evidence type="ECO:0000256" key="2">
    <source>
        <dbReference type="SAM" id="SignalP"/>
    </source>
</evidence>
<comment type="caution">
    <text evidence="3">The sequence shown here is derived from an EMBL/GenBank/DDBJ whole genome shotgun (WGS) entry which is preliminary data.</text>
</comment>
<dbReference type="Proteomes" id="UP001163046">
    <property type="component" value="Unassembled WGS sequence"/>
</dbReference>